<dbReference type="PANTHER" id="PTHR43156">
    <property type="entry name" value="STAGE II SPORULATION PROTEIN E-RELATED"/>
    <property type="match status" value="1"/>
</dbReference>
<dbReference type="Proteomes" id="UP000199169">
    <property type="component" value="Unassembled WGS sequence"/>
</dbReference>
<organism evidence="5 6">
    <name type="scientific">Candidatus Accumulibacter aalborgensis</name>
    <dbReference type="NCBI Taxonomy" id="1860102"/>
    <lineage>
        <taxon>Bacteria</taxon>
        <taxon>Pseudomonadati</taxon>
        <taxon>Pseudomonadota</taxon>
        <taxon>Betaproteobacteria</taxon>
        <taxon>Candidatus Accumulibacter</taxon>
    </lineage>
</organism>
<dbReference type="InterPro" id="IPR001932">
    <property type="entry name" value="PPM-type_phosphatase-like_dom"/>
</dbReference>
<dbReference type="InterPro" id="IPR052016">
    <property type="entry name" value="Bact_Sigma-Reg"/>
</dbReference>
<accession>A0A1A8XVF3</accession>
<name>A0A1A8XVF3_9PROT</name>
<sequence>MTLRQRLFLLVTTLIAIGLPSTAGVFAYVSWQSVLERTDREGTLIAQTLAQSVTFIQQVPAVVEQIVDKNVRTQADIVAELTYLARQKKASATDINRALRTLAARNGIPEIWVTDVNGSPLYWSLDDIDATVAVDSGFTLQPAFKPLLDGDQFSVSTDLQHRDLDHRELYYGAVTMPDRSGGMALIARLPNRANKIIRGVGLKRMLDTVLSAALIDTIWIFDENLHPLAVSSVASFDTSATLSDTERSFVETVIRNSAPASHLDNKVPFQHALLYVAAPIFGADGLPNGAALMRLPVDMKAELNSLLTVGGGITVLLLVLGMALALPFLDRIVRPLARLAVQTRRLVEHNFDPDEEMHAELLKVSENRNDEVGYLGNALYSMVTTLKTYIADLKATTAAKERIEGEMSAARNIQMGMLPHAVELPTDAGFDLHAVLEPAKAVGGDLFDFFLLDERRLFFLIGDVSDKGVPAALFMAVTKTLFSVEAKRDSTSVSGIMARVNRTLCENNPEGMFVTVFAGILDLCSGEIRCSDGGHELPFALRRGHGVEMIEKKKGGLVLGFVAESVYRDDVIRLLPGEGLVIYTDGVTEAMNSEHELFKATRLGDTLGAISAECSARTIIESVMNAVRAFVGGHPQSDDITLLALRWHGPAGAESPSTHQDAARDADHGASTGWVPGMRDEPNA</sequence>
<keyword evidence="3" id="KW-0812">Transmembrane</keyword>
<dbReference type="GO" id="GO:0016791">
    <property type="term" value="F:phosphatase activity"/>
    <property type="evidence" value="ECO:0007669"/>
    <property type="project" value="TreeGrafter"/>
</dbReference>
<dbReference type="Gene3D" id="3.60.40.10">
    <property type="entry name" value="PPM-type phosphatase domain"/>
    <property type="match status" value="1"/>
</dbReference>
<protein>
    <recommendedName>
        <fullName evidence="4">HAMP domain-containing protein</fullName>
    </recommendedName>
</protein>
<evidence type="ECO:0000313" key="6">
    <source>
        <dbReference type="Proteomes" id="UP000199169"/>
    </source>
</evidence>
<dbReference type="InterPro" id="IPR003660">
    <property type="entry name" value="HAMP_dom"/>
</dbReference>
<dbReference type="PANTHER" id="PTHR43156:SF2">
    <property type="entry name" value="STAGE II SPORULATION PROTEIN E"/>
    <property type="match status" value="1"/>
</dbReference>
<keyword evidence="1" id="KW-0378">Hydrolase</keyword>
<evidence type="ECO:0000259" key="4">
    <source>
        <dbReference type="PROSITE" id="PS50885"/>
    </source>
</evidence>
<feature type="region of interest" description="Disordered" evidence="2">
    <location>
        <begin position="651"/>
        <end position="684"/>
    </location>
</feature>
<dbReference type="RefSeq" id="WP_186407984.1">
    <property type="nucleotide sequence ID" value="NZ_FLQX01000129.1"/>
</dbReference>
<evidence type="ECO:0000313" key="5">
    <source>
        <dbReference type="EMBL" id="SBT07953.1"/>
    </source>
</evidence>
<dbReference type="SMART" id="SM00331">
    <property type="entry name" value="PP2C_SIG"/>
    <property type="match status" value="1"/>
</dbReference>
<dbReference type="CDD" id="cd06225">
    <property type="entry name" value="HAMP"/>
    <property type="match status" value="1"/>
</dbReference>
<keyword evidence="3" id="KW-0472">Membrane</keyword>
<dbReference type="PROSITE" id="PS50885">
    <property type="entry name" value="HAMP"/>
    <property type="match status" value="1"/>
</dbReference>
<dbReference type="GO" id="GO:0007165">
    <property type="term" value="P:signal transduction"/>
    <property type="evidence" value="ECO:0007669"/>
    <property type="project" value="InterPro"/>
</dbReference>
<keyword evidence="3" id="KW-1133">Transmembrane helix</keyword>
<feature type="transmembrane region" description="Helical" evidence="3">
    <location>
        <begin position="306"/>
        <end position="329"/>
    </location>
</feature>
<evidence type="ECO:0000256" key="1">
    <source>
        <dbReference type="ARBA" id="ARBA00022801"/>
    </source>
</evidence>
<dbReference type="InterPro" id="IPR036457">
    <property type="entry name" value="PPM-type-like_dom_sf"/>
</dbReference>
<gene>
    <name evidence="5" type="ORF">ACCAA_510009</name>
</gene>
<dbReference type="STRING" id="1860102.ACCAA_510009"/>
<proteinExistence type="predicted"/>
<dbReference type="EMBL" id="FLQX01000129">
    <property type="protein sequence ID" value="SBT07953.1"/>
    <property type="molecule type" value="Genomic_DNA"/>
</dbReference>
<dbReference type="GO" id="GO:0016020">
    <property type="term" value="C:membrane"/>
    <property type="evidence" value="ECO:0007669"/>
    <property type="project" value="InterPro"/>
</dbReference>
<evidence type="ECO:0000256" key="2">
    <source>
        <dbReference type="SAM" id="MobiDB-lite"/>
    </source>
</evidence>
<dbReference type="Gene3D" id="6.10.340.10">
    <property type="match status" value="1"/>
</dbReference>
<reference evidence="6" key="1">
    <citation type="submission" date="2016-06" db="EMBL/GenBank/DDBJ databases">
        <authorList>
            <person name="McIlroy S.J."/>
            <person name="Karst S.M."/>
            <person name="Albertsen M."/>
        </authorList>
    </citation>
    <scope>NUCLEOTIDE SEQUENCE [LARGE SCALE GENOMIC DNA]</scope>
</reference>
<dbReference type="Pfam" id="PF07228">
    <property type="entry name" value="SpoIIE"/>
    <property type="match status" value="1"/>
</dbReference>
<dbReference type="AlphaFoldDB" id="A0A1A8XVF3"/>
<keyword evidence="6" id="KW-1185">Reference proteome</keyword>
<feature type="domain" description="HAMP" evidence="4">
    <location>
        <begin position="330"/>
        <end position="391"/>
    </location>
</feature>
<evidence type="ECO:0000256" key="3">
    <source>
        <dbReference type="SAM" id="Phobius"/>
    </source>
</evidence>